<dbReference type="Proteomes" id="UP000324170">
    <property type="component" value="Unassembled WGS sequence"/>
</dbReference>
<name>A0A068QRS3_9GAMM</name>
<dbReference type="OrthoDB" id="6446883at2"/>
<gene>
    <name evidence="2" type="ORF">LY16_00094</name>
    <name evidence="1" type="ORF">XDD1_1612</name>
</gene>
<evidence type="ECO:0000313" key="4">
    <source>
        <dbReference type="Proteomes" id="UP000324170"/>
    </source>
</evidence>
<dbReference type="RefSeq" id="WP_045970032.1">
    <property type="nucleotide sequence ID" value="NZ_CAWMED010000001.1"/>
</dbReference>
<proteinExistence type="predicted"/>
<dbReference type="KEGG" id="xdo:XDD1_1612"/>
<evidence type="ECO:0000313" key="2">
    <source>
        <dbReference type="EMBL" id="TYP17212.1"/>
    </source>
</evidence>
<dbReference type="HOGENOM" id="CLU_676051_0_0_6"/>
<evidence type="ECO:0008006" key="5">
    <source>
        <dbReference type="Google" id="ProtNLM"/>
    </source>
</evidence>
<evidence type="ECO:0000313" key="1">
    <source>
        <dbReference type="EMBL" id="CDG17311.1"/>
    </source>
</evidence>
<organism evidence="1 3">
    <name type="scientific">Xenorhabdus doucetiae</name>
    <dbReference type="NCBI Taxonomy" id="351671"/>
    <lineage>
        <taxon>Bacteria</taxon>
        <taxon>Pseudomonadati</taxon>
        <taxon>Pseudomonadota</taxon>
        <taxon>Gammaproteobacteria</taxon>
        <taxon>Enterobacterales</taxon>
        <taxon>Morganellaceae</taxon>
        <taxon>Xenorhabdus</taxon>
    </lineage>
</organism>
<sequence>MLKNAPYIIFDADPFCFGPISTTLNVVEKLKRRNKFISGTKFILLGTLTSSQLGQKSGLFDAIYECDTTSVSELSRYAELISGADLYISNTNPNSINFVSKLDTTIIYIDTLFWMWDNLQVDLHQTEKTFIQNFHGIERNIERFQDKLGTYQVIPPILHSSLQQYMMDERMTDDHPPEGVLITLGGIDTVYADTTDFYYHFLKELLSIPYLQQETKITIAGGGKTIVNLAEMFAKTHPHIDIGCFARQDFLHKLHRAHKVLANPGLTTFYECVALNKDVFFLPPQNYSQQLQLDVYLQHYYSHEHGFLWQSEYGYPDIPLYLPEKEGLALIKKCNDLFINTPTERKRAMDMISQFLAKEKNNINFCHDIFQSDISENDMIQKSADDIIVDYIENRFSKQKLKDGSII</sequence>
<protein>
    <recommendedName>
        <fullName evidence="5">Glycosyltransferase</fullName>
    </recommendedName>
</protein>
<reference evidence="1 3" key="1">
    <citation type="submission" date="2013-07" db="EMBL/GenBank/DDBJ databases">
        <authorList>
            <person name="Genoscope - CEA"/>
        </authorList>
    </citation>
    <scope>NUCLEOTIDE SEQUENCE [LARGE SCALE GENOMIC DNA]</scope>
    <source>
        <strain evidence="1">FRM16</strain>
        <strain evidence="3">FRM16 / DSM 17909</strain>
    </source>
</reference>
<dbReference type="STRING" id="351671.XDD1_1612"/>
<evidence type="ECO:0000313" key="3">
    <source>
        <dbReference type="Proteomes" id="UP000032721"/>
    </source>
</evidence>
<dbReference type="AlphaFoldDB" id="A0A068QRS3"/>
<accession>A0A068QRS3</accession>
<dbReference type="EMBL" id="FO704550">
    <property type="protein sequence ID" value="CDG17311.1"/>
    <property type="molecule type" value="Genomic_DNA"/>
</dbReference>
<keyword evidence="4" id="KW-1185">Reference proteome</keyword>
<dbReference type="EMBL" id="VNHN01000001">
    <property type="protein sequence ID" value="TYP17212.1"/>
    <property type="molecule type" value="Genomic_DNA"/>
</dbReference>
<reference evidence="2 4" key="2">
    <citation type="submission" date="2019-07" db="EMBL/GenBank/DDBJ databases">
        <title>Genomic Encyclopedia of Type Strains, Phase I: the one thousand microbial genomes (KMG-I) project.</title>
        <authorList>
            <person name="Kyrpides N."/>
        </authorList>
    </citation>
    <scope>NUCLEOTIDE SEQUENCE [LARGE SCALE GENOMIC DNA]</scope>
    <source>
        <strain evidence="2 4">DSM 17909</strain>
    </source>
</reference>
<dbReference type="Proteomes" id="UP000032721">
    <property type="component" value="Chromosome"/>
</dbReference>